<proteinExistence type="inferred from homology"/>
<dbReference type="PANTHER" id="PTHR23427:SF2">
    <property type="entry name" value="SURFEIT LOCUS PROTEIN 1"/>
    <property type="match status" value="1"/>
</dbReference>
<protein>
    <recommendedName>
        <fullName evidence="6">SURF1-like protein</fullName>
    </recommendedName>
</protein>
<name>A0ABT2HQZ2_9MICC</name>
<feature type="region of interest" description="Disordered" evidence="7">
    <location>
        <begin position="267"/>
        <end position="301"/>
    </location>
</feature>
<evidence type="ECO:0000313" key="8">
    <source>
        <dbReference type="EMBL" id="MCT1607110.1"/>
    </source>
</evidence>
<dbReference type="CDD" id="cd06662">
    <property type="entry name" value="SURF1"/>
    <property type="match status" value="1"/>
</dbReference>
<evidence type="ECO:0000313" key="9">
    <source>
        <dbReference type="Proteomes" id="UP001205046"/>
    </source>
</evidence>
<organism evidence="8 9">
    <name type="scientific">Nesterenkonia massiliensis</name>
    <dbReference type="NCBI Taxonomy" id="1232429"/>
    <lineage>
        <taxon>Bacteria</taxon>
        <taxon>Bacillati</taxon>
        <taxon>Actinomycetota</taxon>
        <taxon>Actinomycetes</taxon>
        <taxon>Micrococcales</taxon>
        <taxon>Micrococcaceae</taxon>
        <taxon>Nesterenkonia</taxon>
    </lineage>
</organism>
<feature type="transmembrane region" description="Helical" evidence="6">
    <location>
        <begin position="214"/>
        <end position="235"/>
    </location>
</feature>
<comment type="similarity">
    <text evidence="2 6">Belongs to the SURF1 family.</text>
</comment>
<evidence type="ECO:0000256" key="1">
    <source>
        <dbReference type="ARBA" id="ARBA00004370"/>
    </source>
</evidence>
<evidence type="ECO:0000256" key="3">
    <source>
        <dbReference type="ARBA" id="ARBA00022692"/>
    </source>
</evidence>
<comment type="subcellular location">
    <subcellularLocation>
        <location evidence="6">Cell membrane</location>
        <topology evidence="6">Multi-pass membrane protein</topology>
    </subcellularLocation>
    <subcellularLocation>
        <location evidence="1">Membrane</location>
    </subcellularLocation>
</comment>
<feature type="compositionally biased region" description="Basic and acidic residues" evidence="7">
    <location>
        <begin position="271"/>
        <end position="292"/>
    </location>
</feature>
<dbReference type="PANTHER" id="PTHR23427">
    <property type="entry name" value="SURFEIT LOCUS PROTEIN"/>
    <property type="match status" value="1"/>
</dbReference>
<dbReference type="EMBL" id="JALXMO010000015">
    <property type="protein sequence ID" value="MCT1607110.1"/>
    <property type="molecule type" value="Genomic_DNA"/>
</dbReference>
<keyword evidence="5 6" id="KW-0472">Membrane</keyword>
<dbReference type="Pfam" id="PF02104">
    <property type="entry name" value="SURF1"/>
    <property type="match status" value="1"/>
</dbReference>
<comment type="caution">
    <text evidence="8">The sequence shown here is derived from an EMBL/GenBank/DDBJ whole genome shotgun (WGS) entry which is preliminary data.</text>
</comment>
<gene>
    <name evidence="8" type="ORF">M3B43_07175</name>
</gene>
<evidence type="ECO:0000256" key="7">
    <source>
        <dbReference type="SAM" id="MobiDB-lite"/>
    </source>
</evidence>
<keyword evidence="3 6" id="KW-0812">Transmembrane</keyword>
<comment type="caution">
    <text evidence="6">Lacks conserved residue(s) required for the propagation of feature annotation.</text>
</comment>
<evidence type="ECO:0000256" key="6">
    <source>
        <dbReference type="RuleBase" id="RU363076"/>
    </source>
</evidence>
<dbReference type="PROSITE" id="PS50895">
    <property type="entry name" value="SURF1"/>
    <property type="match status" value="1"/>
</dbReference>
<keyword evidence="4 6" id="KW-1133">Transmembrane helix</keyword>
<dbReference type="InterPro" id="IPR002994">
    <property type="entry name" value="Surf1/Shy1"/>
</dbReference>
<reference evidence="8 9" key="1">
    <citation type="submission" date="2022-04" db="EMBL/GenBank/DDBJ databases">
        <title>Human microbiome associated bacterial genomes.</title>
        <authorList>
            <person name="Sandstrom S."/>
            <person name="Salamzade R."/>
            <person name="Kalan L.R."/>
        </authorList>
    </citation>
    <scope>NUCLEOTIDE SEQUENCE [LARGE SCALE GENOMIC DNA]</scope>
    <source>
        <strain evidence="9">p3-SID767</strain>
    </source>
</reference>
<keyword evidence="9" id="KW-1185">Reference proteome</keyword>
<keyword evidence="6" id="KW-1003">Cell membrane</keyword>
<sequence>MLETAKQPKWIAMLGLALLLATFFVVLSAWQFGQSRSEGNPVQEITEEPVELTDIFEPRRGITIYEADRIVNLSGEFVEDAQVMINDRLRDGEHGFWAVAAFRVNGAPDDEVIPVVRGWVPEGEEGSAPDVGEPPAGELQLQGRLLPTEAPGGGPRDLPMGVLPTLSVAELINIWGEDSYSGYVVDFSGEAAGASSSLEPVWVGPQPEGSDINWLNLFYAVEWVVFAGFAFYLWWRMVKDAHQKRLEDERLDREWEAHWKRAYLEANEAGHSPEEAEKIANHEAARALEQKETSSAGEPRV</sequence>
<evidence type="ECO:0000256" key="5">
    <source>
        <dbReference type="ARBA" id="ARBA00023136"/>
    </source>
</evidence>
<dbReference type="InterPro" id="IPR045214">
    <property type="entry name" value="Surf1/Surf4"/>
</dbReference>
<dbReference type="RefSeq" id="WP_260073114.1">
    <property type="nucleotide sequence ID" value="NZ_JALXMO010000015.1"/>
</dbReference>
<evidence type="ECO:0000256" key="2">
    <source>
        <dbReference type="ARBA" id="ARBA00007165"/>
    </source>
</evidence>
<evidence type="ECO:0000256" key="4">
    <source>
        <dbReference type="ARBA" id="ARBA00022989"/>
    </source>
</evidence>
<dbReference type="Proteomes" id="UP001205046">
    <property type="component" value="Unassembled WGS sequence"/>
</dbReference>
<accession>A0ABT2HQZ2</accession>